<protein>
    <recommendedName>
        <fullName evidence="7">Glutathione S-transferase</fullName>
    </recommendedName>
</protein>
<evidence type="ECO:0000259" key="3">
    <source>
        <dbReference type="PROSITE" id="PS50404"/>
    </source>
</evidence>
<dbReference type="InterPro" id="IPR036282">
    <property type="entry name" value="Glutathione-S-Trfase_C_sf"/>
</dbReference>
<feature type="domain" description="GST C-terminal" evidence="4">
    <location>
        <begin position="122"/>
        <end position="260"/>
    </location>
</feature>
<feature type="domain" description="GST N-terminal" evidence="3">
    <location>
        <begin position="10"/>
        <end position="115"/>
    </location>
</feature>
<dbReference type="InterPro" id="IPR010987">
    <property type="entry name" value="Glutathione-S-Trfase_C-like"/>
</dbReference>
<dbReference type="Pfam" id="PF14497">
    <property type="entry name" value="GST_C_3"/>
    <property type="match status" value="1"/>
</dbReference>
<dbReference type="InterPro" id="IPR040079">
    <property type="entry name" value="Glutathione_S-Trfase"/>
</dbReference>
<name>A0AAD1XUW4_EUPCR</name>
<evidence type="ECO:0000259" key="4">
    <source>
        <dbReference type="PROSITE" id="PS50405"/>
    </source>
</evidence>
<dbReference type="PROSITE" id="PS50404">
    <property type="entry name" value="GST_NTER"/>
    <property type="match status" value="1"/>
</dbReference>
<dbReference type="InterPro" id="IPR004045">
    <property type="entry name" value="Glutathione_S-Trfase_N"/>
</dbReference>
<dbReference type="SUPFAM" id="SSF52833">
    <property type="entry name" value="Thioredoxin-like"/>
    <property type="match status" value="1"/>
</dbReference>
<dbReference type="EMBL" id="CAMPGE010020405">
    <property type="protein sequence ID" value="CAI2378655.1"/>
    <property type="molecule type" value="Genomic_DNA"/>
</dbReference>
<keyword evidence="6" id="KW-1185">Reference proteome</keyword>
<sequence length="271" mass="31162">MGCTANLKPQEITIYGSSLSPSTRSIRWLLSKLLIQHKFEPVSIPGGILSDKYQSGDRGQDKLEKEDCEAGFLNPLYSQKVNKNGYLPVFDIDGRKIYEALSIISYILSKFDKSELYYQRKDLFKKAQNDPWFALSRHVDRPAIEMTRVDLKNSPIFYLDPLLDSGESLEAIENIKQYLDNLNELWPSHGFLTGKQISIVDVFLYNEILNNVTIMKVDLAEFPKVKGWYERVEQDNKIQNEKTMFQMELDKQNSFQATSLGKNGNDQNGEI</sequence>
<comment type="subcellular location">
    <subcellularLocation>
        <location evidence="1">Cytoplasm</location>
    </subcellularLocation>
</comment>
<comment type="caution">
    <text evidence="5">The sequence shown here is derived from an EMBL/GenBank/DDBJ whole genome shotgun (WGS) entry which is preliminary data.</text>
</comment>
<dbReference type="GO" id="GO:0005737">
    <property type="term" value="C:cytoplasm"/>
    <property type="evidence" value="ECO:0007669"/>
    <property type="project" value="UniProtKB-SubCell"/>
</dbReference>
<dbReference type="Gene3D" id="1.20.1050.10">
    <property type="match status" value="1"/>
</dbReference>
<dbReference type="InterPro" id="IPR036249">
    <property type="entry name" value="Thioredoxin-like_sf"/>
</dbReference>
<dbReference type="PANTHER" id="PTHR43917">
    <property type="match status" value="1"/>
</dbReference>
<dbReference type="Pfam" id="PF13417">
    <property type="entry name" value="GST_N_3"/>
    <property type="match status" value="1"/>
</dbReference>
<dbReference type="PROSITE" id="PS50405">
    <property type="entry name" value="GST_CTER"/>
    <property type="match status" value="1"/>
</dbReference>
<dbReference type="PANTHER" id="PTHR43917:SF8">
    <property type="entry name" value="GH16740P-RELATED"/>
    <property type="match status" value="1"/>
</dbReference>
<evidence type="ECO:0000313" key="6">
    <source>
        <dbReference type="Proteomes" id="UP001295684"/>
    </source>
</evidence>
<organism evidence="5 6">
    <name type="scientific">Euplotes crassus</name>
    <dbReference type="NCBI Taxonomy" id="5936"/>
    <lineage>
        <taxon>Eukaryota</taxon>
        <taxon>Sar</taxon>
        <taxon>Alveolata</taxon>
        <taxon>Ciliophora</taxon>
        <taxon>Intramacronucleata</taxon>
        <taxon>Spirotrichea</taxon>
        <taxon>Hypotrichia</taxon>
        <taxon>Euplotida</taxon>
        <taxon>Euplotidae</taxon>
        <taxon>Moneuplotes</taxon>
    </lineage>
</organism>
<dbReference type="CDD" id="cd00570">
    <property type="entry name" value="GST_N_family"/>
    <property type="match status" value="1"/>
</dbReference>
<dbReference type="SUPFAM" id="SSF47616">
    <property type="entry name" value="GST C-terminal domain-like"/>
    <property type="match status" value="1"/>
</dbReference>
<dbReference type="SFLD" id="SFLDS00019">
    <property type="entry name" value="Glutathione_Transferase_(cytos"/>
    <property type="match status" value="1"/>
</dbReference>
<evidence type="ECO:0008006" key="7">
    <source>
        <dbReference type="Google" id="ProtNLM"/>
    </source>
</evidence>
<dbReference type="Gene3D" id="3.40.30.10">
    <property type="entry name" value="Glutaredoxin"/>
    <property type="match status" value="1"/>
</dbReference>
<evidence type="ECO:0000313" key="5">
    <source>
        <dbReference type="EMBL" id="CAI2378655.1"/>
    </source>
</evidence>
<proteinExistence type="predicted"/>
<evidence type="ECO:0000256" key="2">
    <source>
        <dbReference type="ARBA" id="ARBA00022490"/>
    </source>
</evidence>
<gene>
    <name evidence="5" type="ORF">ECRASSUSDP1_LOCUS20053</name>
</gene>
<dbReference type="InterPro" id="IPR004046">
    <property type="entry name" value="GST_C"/>
</dbReference>
<dbReference type="Proteomes" id="UP001295684">
    <property type="component" value="Unassembled WGS sequence"/>
</dbReference>
<keyword evidence="2" id="KW-0963">Cytoplasm</keyword>
<accession>A0AAD1XUW4</accession>
<evidence type="ECO:0000256" key="1">
    <source>
        <dbReference type="ARBA" id="ARBA00004496"/>
    </source>
</evidence>
<dbReference type="InterPro" id="IPR051369">
    <property type="entry name" value="GST_Theta"/>
</dbReference>
<dbReference type="AlphaFoldDB" id="A0AAD1XUW4"/>
<reference evidence="5" key="1">
    <citation type="submission" date="2023-07" db="EMBL/GenBank/DDBJ databases">
        <authorList>
            <consortium name="AG Swart"/>
            <person name="Singh M."/>
            <person name="Singh A."/>
            <person name="Seah K."/>
            <person name="Emmerich C."/>
        </authorList>
    </citation>
    <scope>NUCLEOTIDE SEQUENCE</scope>
    <source>
        <strain evidence="5">DP1</strain>
    </source>
</reference>